<evidence type="ECO:0000256" key="2">
    <source>
        <dbReference type="ARBA" id="ARBA00022448"/>
    </source>
</evidence>
<dbReference type="InterPro" id="IPR011701">
    <property type="entry name" value="MFS"/>
</dbReference>
<feature type="transmembrane region" description="Helical" evidence="6">
    <location>
        <begin position="204"/>
        <end position="223"/>
    </location>
</feature>
<keyword evidence="4 6" id="KW-1133">Transmembrane helix</keyword>
<keyword evidence="3 6" id="KW-0812">Transmembrane</keyword>
<keyword evidence="5 6" id="KW-0472">Membrane</keyword>
<dbReference type="OrthoDB" id="2441642at2759"/>
<dbReference type="Gene3D" id="1.20.1250.20">
    <property type="entry name" value="MFS general substrate transporter like domains"/>
    <property type="match status" value="1"/>
</dbReference>
<keyword evidence="9" id="KW-1185">Reference proteome</keyword>
<evidence type="ECO:0000256" key="6">
    <source>
        <dbReference type="SAM" id="Phobius"/>
    </source>
</evidence>
<evidence type="ECO:0000256" key="4">
    <source>
        <dbReference type="ARBA" id="ARBA00022989"/>
    </source>
</evidence>
<dbReference type="AlphaFoldDB" id="W7HSZ0"/>
<sequence length="351" mass="38856">MNAFPLSSPALGPVIGGAIAENVGWRWIFWFLVIFSGFTVGLMALGLPETNRKVVGNGGIPPPPLNLTPLQKLVAPAPSDPDQPGRERRTLRDLIPNPFRSIEIIFNKDVSIILFVMSIYYAAFYAIISTVPQTFADIYGYNELKIGLCYFSFGGGAIIASVVNGRLLDRNFRIVAEQEGVTIGSQKLANMSEFPIERARLRGIFWPMSLCIAATIPYGWTLYCRTHVAAPLVLLFIIGFTNICVVNVSLLLRIQIQVFLVDLYPTSPATATASGNLCRCLFGALSTAMVDFMLTRLGLGWTFTFWGLICLVCFPLLELSKRKGHVWRSARSKALMEERAERGQRRAQAEP</sequence>
<dbReference type="Proteomes" id="UP000024837">
    <property type="component" value="Unassembled WGS sequence"/>
</dbReference>
<dbReference type="EMBL" id="KI966411">
    <property type="protein sequence ID" value="EWC47211.1"/>
    <property type="molecule type" value="Genomic_DNA"/>
</dbReference>
<feature type="transmembrane region" description="Helical" evidence="6">
    <location>
        <begin position="300"/>
        <end position="319"/>
    </location>
</feature>
<accession>W7HSZ0</accession>
<evidence type="ECO:0000256" key="5">
    <source>
        <dbReference type="ARBA" id="ARBA00023136"/>
    </source>
</evidence>
<feature type="transmembrane region" description="Helical" evidence="6">
    <location>
        <begin position="229"/>
        <end position="252"/>
    </location>
</feature>
<dbReference type="PANTHER" id="PTHR23502:SF51">
    <property type="entry name" value="QUINIDINE RESISTANCE PROTEIN 1-RELATED"/>
    <property type="match status" value="1"/>
</dbReference>
<organism evidence="8 9">
    <name type="scientific">Drechslerella stenobrocha 248</name>
    <dbReference type="NCBI Taxonomy" id="1043628"/>
    <lineage>
        <taxon>Eukaryota</taxon>
        <taxon>Fungi</taxon>
        <taxon>Dikarya</taxon>
        <taxon>Ascomycota</taxon>
        <taxon>Pezizomycotina</taxon>
        <taxon>Orbiliomycetes</taxon>
        <taxon>Orbiliales</taxon>
        <taxon>Orbiliaceae</taxon>
        <taxon>Drechslerella</taxon>
    </lineage>
</organism>
<gene>
    <name evidence="8" type="ORF">DRE_03330</name>
</gene>
<evidence type="ECO:0000313" key="9">
    <source>
        <dbReference type="Proteomes" id="UP000024837"/>
    </source>
</evidence>
<comment type="subcellular location">
    <subcellularLocation>
        <location evidence="1">Membrane</location>
        <topology evidence="1">Multi-pass membrane protein</topology>
    </subcellularLocation>
</comment>
<feature type="transmembrane region" description="Helical" evidence="6">
    <location>
        <begin position="144"/>
        <end position="163"/>
    </location>
</feature>
<feature type="transmembrane region" description="Helical" evidence="6">
    <location>
        <begin position="110"/>
        <end position="132"/>
    </location>
</feature>
<keyword evidence="2" id="KW-0813">Transport</keyword>
<reference evidence="8 9" key="1">
    <citation type="submission" date="2013-05" db="EMBL/GenBank/DDBJ databases">
        <title>Drechslerella stenobrocha genome reveals carnivorous origination and mechanical trapping mechanism of predatory fungi.</title>
        <authorList>
            <person name="Liu X."/>
            <person name="Zhang W."/>
            <person name="Liu K."/>
        </authorList>
    </citation>
    <scope>NUCLEOTIDE SEQUENCE [LARGE SCALE GENOMIC DNA]</scope>
    <source>
        <strain evidence="8 9">248</strain>
    </source>
</reference>
<dbReference type="FunFam" id="1.20.1250.20:FF:000306">
    <property type="entry name" value="MFS multidrug transporter, putative"/>
    <property type="match status" value="1"/>
</dbReference>
<dbReference type="PROSITE" id="PS50850">
    <property type="entry name" value="MFS"/>
    <property type="match status" value="1"/>
</dbReference>
<dbReference type="HOGENOM" id="CLU_008455_8_3_1"/>
<protein>
    <recommendedName>
        <fullName evidence="7">Major facilitator superfamily (MFS) profile domain-containing protein</fullName>
    </recommendedName>
</protein>
<dbReference type="InterPro" id="IPR036259">
    <property type="entry name" value="MFS_trans_sf"/>
</dbReference>
<evidence type="ECO:0000313" key="8">
    <source>
        <dbReference type="EMBL" id="EWC47211.1"/>
    </source>
</evidence>
<dbReference type="GO" id="GO:0005886">
    <property type="term" value="C:plasma membrane"/>
    <property type="evidence" value="ECO:0007669"/>
    <property type="project" value="TreeGrafter"/>
</dbReference>
<feature type="transmembrane region" description="Helical" evidence="6">
    <location>
        <begin position="27"/>
        <end position="47"/>
    </location>
</feature>
<name>W7HSZ0_9PEZI</name>
<dbReference type="PANTHER" id="PTHR23502">
    <property type="entry name" value="MAJOR FACILITATOR SUPERFAMILY"/>
    <property type="match status" value="1"/>
</dbReference>
<feature type="domain" description="Major facilitator superfamily (MFS) profile" evidence="7">
    <location>
        <begin position="1"/>
        <end position="325"/>
    </location>
</feature>
<proteinExistence type="predicted"/>
<evidence type="ECO:0000259" key="7">
    <source>
        <dbReference type="PROSITE" id="PS50850"/>
    </source>
</evidence>
<dbReference type="GO" id="GO:0022857">
    <property type="term" value="F:transmembrane transporter activity"/>
    <property type="evidence" value="ECO:0007669"/>
    <property type="project" value="InterPro"/>
</dbReference>
<dbReference type="InterPro" id="IPR020846">
    <property type="entry name" value="MFS_dom"/>
</dbReference>
<dbReference type="Pfam" id="PF07690">
    <property type="entry name" value="MFS_1"/>
    <property type="match status" value="1"/>
</dbReference>
<dbReference type="SUPFAM" id="SSF103473">
    <property type="entry name" value="MFS general substrate transporter"/>
    <property type="match status" value="1"/>
</dbReference>
<evidence type="ECO:0000256" key="3">
    <source>
        <dbReference type="ARBA" id="ARBA00022692"/>
    </source>
</evidence>
<evidence type="ECO:0000256" key="1">
    <source>
        <dbReference type="ARBA" id="ARBA00004141"/>
    </source>
</evidence>